<keyword evidence="3" id="KW-1185">Reference proteome</keyword>
<accession>A0ABP3WRX9</accession>
<dbReference type="RefSeq" id="WP_343857189.1">
    <property type="nucleotide sequence ID" value="NZ_BAAAFD010000002.1"/>
</dbReference>
<reference evidence="3" key="1">
    <citation type="journal article" date="2019" name="Int. J. Syst. Evol. Microbiol.">
        <title>The Global Catalogue of Microorganisms (GCM) 10K type strain sequencing project: providing services to taxonomists for standard genome sequencing and annotation.</title>
        <authorList>
            <consortium name="The Broad Institute Genomics Platform"/>
            <consortium name="The Broad Institute Genome Sequencing Center for Infectious Disease"/>
            <person name="Wu L."/>
            <person name="Ma J."/>
        </authorList>
    </citation>
    <scope>NUCLEOTIDE SEQUENCE [LARGE SCALE GENOMIC DNA]</scope>
    <source>
        <strain evidence="3">JCM 15896</strain>
    </source>
</reference>
<feature type="transmembrane region" description="Helical" evidence="1">
    <location>
        <begin position="32"/>
        <end position="51"/>
    </location>
</feature>
<gene>
    <name evidence="2" type="ORF">GCM10009114_10220</name>
</gene>
<organism evidence="2 3">
    <name type="scientific">Aliiglaciecola litoralis</name>
    <dbReference type="NCBI Taxonomy" id="582857"/>
    <lineage>
        <taxon>Bacteria</taxon>
        <taxon>Pseudomonadati</taxon>
        <taxon>Pseudomonadota</taxon>
        <taxon>Gammaproteobacteria</taxon>
        <taxon>Alteromonadales</taxon>
        <taxon>Alteromonadaceae</taxon>
        <taxon>Aliiglaciecola</taxon>
    </lineage>
</organism>
<proteinExistence type="predicted"/>
<keyword evidence="1" id="KW-1133">Transmembrane helix</keyword>
<evidence type="ECO:0000256" key="1">
    <source>
        <dbReference type="SAM" id="Phobius"/>
    </source>
</evidence>
<evidence type="ECO:0000313" key="2">
    <source>
        <dbReference type="EMBL" id="GAA0854450.1"/>
    </source>
</evidence>
<keyword evidence="1" id="KW-0472">Membrane</keyword>
<name>A0ABP3WRX9_9ALTE</name>
<dbReference type="EMBL" id="BAAAFD010000002">
    <property type="protein sequence ID" value="GAA0854450.1"/>
    <property type="molecule type" value="Genomic_DNA"/>
</dbReference>
<dbReference type="Proteomes" id="UP001500359">
    <property type="component" value="Unassembled WGS sequence"/>
</dbReference>
<protein>
    <submittedName>
        <fullName evidence="2">Uncharacterized protein</fullName>
    </submittedName>
</protein>
<evidence type="ECO:0000313" key="3">
    <source>
        <dbReference type="Proteomes" id="UP001500359"/>
    </source>
</evidence>
<sequence length="60" mass="6475">MKLSLIIIAFVITVGFFLVSSGLGQGSMLYTFLASFGLFMVIIVVGVMLAAKKQKDDDQT</sequence>
<keyword evidence="1" id="KW-0812">Transmembrane</keyword>
<comment type="caution">
    <text evidence="2">The sequence shown here is derived from an EMBL/GenBank/DDBJ whole genome shotgun (WGS) entry which is preliminary data.</text>
</comment>